<dbReference type="PIRSF" id="PIRSF005610">
    <property type="entry name" value="SirB"/>
    <property type="match status" value="1"/>
</dbReference>
<dbReference type="PANTHER" id="PTHR39594">
    <property type="entry name" value="PROTEIN YCHQ"/>
    <property type="match status" value="1"/>
</dbReference>
<keyword evidence="1" id="KW-1133">Transmembrane helix</keyword>
<dbReference type="Pfam" id="PF04247">
    <property type="entry name" value="SirB"/>
    <property type="match status" value="1"/>
</dbReference>
<dbReference type="EMBL" id="JANJ01000005">
    <property type="protein sequence ID" value="EXI61989.1"/>
    <property type="molecule type" value="Genomic_DNA"/>
</dbReference>
<protein>
    <submittedName>
        <fullName evidence="2">Invasion protein expression up-regulator SirB</fullName>
    </submittedName>
</protein>
<feature type="transmembrane region" description="Helical" evidence="1">
    <location>
        <begin position="6"/>
        <end position="28"/>
    </location>
</feature>
<keyword evidence="3" id="KW-1185">Reference proteome</keyword>
<proteinExistence type="predicted"/>
<dbReference type="OrthoDB" id="5588650at2"/>
<comment type="caution">
    <text evidence="2">The sequence shown here is derived from an EMBL/GenBank/DDBJ whole genome shotgun (WGS) entry which is preliminary data.</text>
</comment>
<name>A0A011P6C0_9PAST</name>
<feature type="transmembrane region" description="Helical" evidence="1">
    <location>
        <begin position="76"/>
        <end position="94"/>
    </location>
</feature>
<accession>A0A011P6C0</accession>
<feature type="transmembrane region" description="Helical" evidence="1">
    <location>
        <begin position="40"/>
        <end position="64"/>
    </location>
</feature>
<dbReference type="InterPro" id="IPR007360">
    <property type="entry name" value="SirB"/>
</dbReference>
<keyword evidence="1" id="KW-0472">Membrane</keyword>
<dbReference type="PANTHER" id="PTHR39594:SF1">
    <property type="entry name" value="PROTEIN YCHQ"/>
    <property type="match status" value="1"/>
</dbReference>
<feature type="transmembrane region" description="Helical" evidence="1">
    <location>
        <begin position="106"/>
        <end position="122"/>
    </location>
</feature>
<evidence type="ECO:0000313" key="3">
    <source>
        <dbReference type="Proteomes" id="UP000054123"/>
    </source>
</evidence>
<sequence length="123" mass="14070">MDYLSTIIKAHFGLAYISLVLLLTRGALSAKMVDWRQYKILRIAPHMVDTFLLLSGFAIVGIFLSYEFFTLEQFSWLLPKLLFLVLYVVFAAKAFKKGQAFSLKHYLLAVVSFMLVMLTATLH</sequence>
<evidence type="ECO:0000256" key="1">
    <source>
        <dbReference type="SAM" id="Phobius"/>
    </source>
</evidence>
<dbReference type="RefSeq" id="WP_042803464.1">
    <property type="nucleotide sequence ID" value="NZ_AVSP01000002.1"/>
</dbReference>
<keyword evidence="1" id="KW-0812">Transmembrane</keyword>
<reference evidence="2 3" key="1">
    <citation type="journal article" date="2014" name="Genome Announc.">
        <title>Genome Sequence of a Presumptive Mannheimia haemolytica Strain with an A1/A6-Cross-Reactive Serotype from a White-Tailed Deer (Odocoileus virginianus).</title>
        <authorList>
            <person name="Lawrence P.K."/>
            <person name="Bey R.F."/>
            <person name="Wiener B."/>
            <person name="Kittichotirat W."/>
            <person name="Bumgarner R.E."/>
        </authorList>
    </citation>
    <scope>NUCLEOTIDE SEQUENCE [LARGE SCALE GENOMIC DNA]</scope>
    <source>
        <strain evidence="2 3">PKL10</strain>
    </source>
</reference>
<dbReference type="Proteomes" id="UP000054123">
    <property type="component" value="Unassembled WGS sequence"/>
</dbReference>
<gene>
    <name evidence="2" type="ORF">AK33_07650</name>
</gene>
<dbReference type="AlphaFoldDB" id="A0A011P6C0"/>
<dbReference type="PATRIC" id="fig|1450449.3.peg.1505"/>
<dbReference type="GO" id="GO:0005886">
    <property type="term" value="C:plasma membrane"/>
    <property type="evidence" value="ECO:0007669"/>
    <property type="project" value="TreeGrafter"/>
</dbReference>
<evidence type="ECO:0000313" key="2">
    <source>
        <dbReference type="EMBL" id="EXI61989.1"/>
    </source>
</evidence>
<organism evidence="2 3">
    <name type="scientific">Mannheimia granulomatis</name>
    <dbReference type="NCBI Taxonomy" id="85402"/>
    <lineage>
        <taxon>Bacteria</taxon>
        <taxon>Pseudomonadati</taxon>
        <taxon>Pseudomonadota</taxon>
        <taxon>Gammaproteobacteria</taxon>
        <taxon>Pasteurellales</taxon>
        <taxon>Pasteurellaceae</taxon>
        <taxon>Mannheimia</taxon>
    </lineage>
</organism>
<dbReference type="STRING" id="1122190.GCA_000621105_00610"/>